<dbReference type="EMBL" id="DXEX01000271">
    <property type="protein sequence ID" value="HIX60556.1"/>
    <property type="molecule type" value="Genomic_DNA"/>
</dbReference>
<proteinExistence type="predicted"/>
<keyword evidence="1" id="KW-0378">Hydrolase</keyword>
<comment type="caution">
    <text evidence="1">The sequence shown here is derived from an EMBL/GenBank/DDBJ whole genome shotgun (WGS) entry which is preliminary data.</text>
</comment>
<dbReference type="GO" id="GO:0016787">
    <property type="term" value="F:hydrolase activity"/>
    <property type="evidence" value="ECO:0007669"/>
    <property type="project" value="UniProtKB-KW"/>
</dbReference>
<dbReference type="Proteomes" id="UP000886817">
    <property type="component" value="Unassembled WGS sequence"/>
</dbReference>
<evidence type="ECO:0000313" key="1">
    <source>
        <dbReference type="EMBL" id="HIX60556.1"/>
    </source>
</evidence>
<name>A0A9D1WJY9_9FIRM</name>
<sequence length="156" mass="17727">MRIIRKGIFLLLLAGILWLASYVCSSISTGANNLDLGRNNNVAGIQREREDSIDLLVLGDSESYTAVSPMRLWEKNGITSYICGQTGQKIGETWYFLKTALQNQSPRMVILETNLLFRYQGLTKEAQTAVSETGSYCFPVFRYHNLWKQLFGKKMM</sequence>
<protein>
    <submittedName>
        <fullName evidence="1">SGNH/GDSL hydrolase family protein</fullName>
    </submittedName>
</protein>
<organism evidence="1 2">
    <name type="scientific">Candidatus Blautia gallistercoris</name>
    <dbReference type="NCBI Taxonomy" id="2838490"/>
    <lineage>
        <taxon>Bacteria</taxon>
        <taxon>Bacillati</taxon>
        <taxon>Bacillota</taxon>
        <taxon>Clostridia</taxon>
        <taxon>Lachnospirales</taxon>
        <taxon>Lachnospiraceae</taxon>
        <taxon>Blautia</taxon>
    </lineage>
</organism>
<reference evidence="1" key="1">
    <citation type="journal article" date="2021" name="PeerJ">
        <title>Extensive microbial diversity within the chicken gut microbiome revealed by metagenomics and culture.</title>
        <authorList>
            <person name="Gilroy R."/>
            <person name="Ravi A."/>
            <person name="Getino M."/>
            <person name="Pursley I."/>
            <person name="Horton D.L."/>
            <person name="Alikhan N.F."/>
            <person name="Baker D."/>
            <person name="Gharbi K."/>
            <person name="Hall N."/>
            <person name="Watson M."/>
            <person name="Adriaenssens E.M."/>
            <person name="Foster-Nyarko E."/>
            <person name="Jarju S."/>
            <person name="Secka A."/>
            <person name="Antonio M."/>
            <person name="Oren A."/>
            <person name="Chaudhuri R.R."/>
            <person name="La Ragione R."/>
            <person name="Hildebrand F."/>
            <person name="Pallen M.J."/>
        </authorList>
    </citation>
    <scope>NUCLEOTIDE SEQUENCE</scope>
    <source>
        <strain evidence="1">ChiSjej1B19-8411</strain>
    </source>
</reference>
<evidence type="ECO:0000313" key="2">
    <source>
        <dbReference type="Proteomes" id="UP000886817"/>
    </source>
</evidence>
<feature type="non-terminal residue" evidence="1">
    <location>
        <position position="156"/>
    </location>
</feature>
<dbReference type="AlphaFoldDB" id="A0A9D1WJY9"/>
<gene>
    <name evidence="1" type="ORF">IAA45_12720</name>
</gene>
<accession>A0A9D1WJY9</accession>
<reference evidence="1" key="2">
    <citation type="submission" date="2021-04" db="EMBL/GenBank/DDBJ databases">
        <authorList>
            <person name="Gilroy R."/>
        </authorList>
    </citation>
    <scope>NUCLEOTIDE SEQUENCE</scope>
    <source>
        <strain evidence="1">ChiSjej1B19-8411</strain>
    </source>
</reference>